<name>A0ABP7PQZ4_9ACTN</name>
<protein>
    <submittedName>
        <fullName evidence="1">Winged helix DNA-binding domain-containing protein</fullName>
    </submittedName>
</protein>
<dbReference type="Proteomes" id="UP001418444">
    <property type="component" value="Unassembled WGS sequence"/>
</dbReference>
<dbReference type="EMBL" id="BAAAZW010000013">
    <property type="protein sequence ID" value="GAA3969803.1"/>
    <property type="molecule type" value="Genomic_DNA"/>
</dbReference>
<gene>
    <name evidence="1" type="ORF">GCM10022231_33850</name>
</gene>
<accession>A0ABP7PQZ4</accession>
<evidence type="ECO:0000313" key="2">
    <source>
        <dbReference type="Proteomes" id="UP001418444"/>
    </source>
</evidence>
<keyword evidence="2" id="KW-1185">Reference proteome</keyword>
<proteinExistence type="predicted"/>
<keyword evidence="1" id="KW-0238">DNA-binding</keyword>
<comment type="caution">
    <text evidence="1">The sequence shown here is derived from an EMBL/GenBank/DDBJ whole genome shotgun (WGS) entry which is preliminary data.</text>
</comment>
<dbReference type="Pfam" id="PF06224">
    <property type="entry name" value="AlkZ-like"/>
    <property type="match status" value="1"/>
</dbReference>
<dbReference type="InterPro" id="IPR009351">
    <property type="entry name" value="AlkZ-like"/>
</dbReference>
<dbReference type="PANTHER" id="PTHR38479:SF2">
    <property type="entry name" value="WINGED HELIX DNA-BINDING DOMAIN-CONTAINING PROTEIN"/>
    <property type="match status" value="1"/>
</dbReference>
<dbReference type="GO" id="GO:0003677">
    <property type="term" value="F:DNA binding"/>
    <property type="evidence" value="ECO:0007669"/>
    <property type="project" value="UniProtKB-KW"/>
</dbReference>
<reference evidence="2" key="1">
    <citation type="journal article" date="2019" name="Int. J. Syst. Evol. Microbiol.">
        <title>The Global Catalogue of Microorganisms (GCM) 10K type strain sequencing project: providing services to taxonomists for standard genome sequencing and annotation.</title>
        <authorList>
            <consortium name="The Broad Institute Genomics Platform"/>
            <consortium name="The Broad Institute Genome Sequencing Center for Infectious Disease"/>
            <person name="Wu L."/>
            <person name="Ma J."/>
        </authorList>
    </citation>
    <scope>NUCLEOTIDE SEQUENCE [LARGE SCALE GENOMIC DNA]</scope>
    <source>
        <strain evidence="2">JCM 16923</strain>
    </source>
</reference>
<sequence length="398" mass="43268">MRPHVSDDQRRARLLRRQLLDPTAPDSPEELVDTVVGLHATTASTVHLSAWARDPRLRPERLEQAMYTDRSLVKQLAMRRTLFVLTRPLLAAAVGAVGARVAASERTNLLRDLRRDGPGDPEGWLAAACEAVVETLDGATCSTSELRAALPEFDRTVEISPGKSYGGPSPLLPRVVNHLAARGEVVRGASTAPWHQARNTWTAMRTWLGEDLEPLDPHDGHVDMVRRWLQAYGPGTEADLVWWLGSTKTAVRKALAALEAVEVELDSGAVGYLLPGDLDDVEPVAPRALLLPALDPTTMGYIERGFYLGDHAGQIFDSTGNGGQTAWWDGRIVGGWVQRPDAQGVEVVLLEDLPRAGRTALDERAGELSAWLGDDRPVAGFPSPLMRAALRGERPGAQ</sequence>
<dbReference type="PANTHER" id="PTHR38479">
    <property type="entry name" value="LMO0824 PROTEIN"/>
    <property type="match status" value="1"/>
</dbReference>
<evidence type="ECO:0000313" key="1">
    <source>
        <dbReference type="EMBL" id="GAA3969803.1"/>
    </source>
</evidence>
<dbReference type="RefSeq" id="WP_344785708.1">
    <property type="nucleotide sequence ID" value="NZ_BAAAZW010000013.1"/>
</dbReference>
<organism evidence="1 2">
    <name type="scientific">Gordonia caeni</name>
    <dbReference type="NCBI Taxonomy" id="1007097"/>
    <lineage>
        <taxon>Bacteria</taxon>
        <taxon>Bacillati</taxon>
        <taxon>Actinomycetota</taxon>
        <taxon>Actinomycetes</taxon>
        <taxon>Mycobacteriales</taxon>
        <taxon>Gordoniaceae</taxon>
        <taxon>Gordonia</taxon>
    </lineage>
</organism>